<accession>A0ABP7T2W7</accession>
<evidence type="ECO:0000313" key="2">
    <source>
        <dbReference type="Proteomes" id="UP001501353"/>
    </source>
</evidence>
<proteinExistence type="predicted"/>
<dbReference type="PANTHER" id="PTHR37463:SF1">
    <property type="entry name" value="DUF2256 DOMAIN-CONTAINING PROTEIN"/>
    <property type="match status" value="1"/>
</dbReference>
<protein>
    <recommendedName>
        <fullName evidence="3">DUF2256 domain-containing protein</fullName>
    </recommendedName>
</protein>
<gene>
    <name evidence="1" type="ORF">GCM10022212_15520</name>
</gene>
<dbReference type="Pfam" id="PF10013">
    <property type="entry name" value="DUF2256"/>
    <property type="match status" value="1"/>
</dbReference>
<name>A0ABP7T2W7_9BURK</name>
<evidence type="ECO:0000313" key="1">
    <source>
        <dbReference type="EMBL" id="GAA4020061.1"/>
    </source>
</evidence>
<sequence>MAKFNAVCQYRGPLPPNTLLPEPRMKMQKKSDLPTRICVRCGLPFTWRKKWERVWDEVKYCSERCRRTRDGAA</sequence>
<dbReference type="PANTHER" id="PTHR37463">
    <property type="entry name" value="GSL3115 PROTEIN"/>
    <property type="match status" value="1"/>
</dbReference>
<dbReference type="InterPro" id="IPR017136">
    <property type="entry name" value="UCP037205"/>
</dbReference>
<dbReference type="Proteomes" id="UP001501353">
    <property type="component" value="Unassembled WGS sequence"/>
</dbReference>
<reference evidence="2" key="1">
    <citation type="journal article" date="2019" name="Int. J. Syst. Evol. Microbiol.">
        <title>The Global Catalogue of Microorganisms (GCM) 10K type strain sequencing project: providing services to taxonomists for standard genome sequencing and annotation.</title>
        <authorList>
            <consortium name="The Broad Institute Genomics Platform"/>
            <consortium name="The Broad Institute Genome Sequencing Center for Infectious Disease"/>
            <person name="Wu L."/>
            <person name="Ma J."/>
        </authorList>
    </citation>
    <scope>NUCLEOTIDE SEQUENCE [LARGE SCALE GENOMIC DNA]</scope>
    <source>
        <strain evidence="2">JCM 16673</strain>
    </source>
</reference>
<evidence type="ECO:0008006" key="3">
    <source>
        <dbReference type="Google" id="ProtNLM"/>
    </source>
</evidence>
<keyword evidence="2" id="KW-1185">Reference proteome</keyword>
<comment type="caution">
    <text evidence="1">The sequence shown here is derived from an EMBL/GenBank/DDBJ whole genome shotgun (WGS) entry which is preliminary data.</text>
</comment>
<organism evidence="1 2">
    <name type="scientific">Actimicrobium antarcticum</name>
    <dbReference type="NCBI Taxonomy" id="1051899"/>
    <lineage>
        <taxon>Bacteria</taxon>
        <taxon>Pseudomonadati</taxon>
        <taxon>Pseudomonadota</taxon>
        <taxon>Betaproteobacteria</taxon>
        <taxon>Burkholderiales</taxon>
        <taxon>Oxalobacteraceae</taxon>
        <taxon>Actimicrobium</taxon>
    </lineage>
</organism>
<dbReference type="EMBL" id="BAAAZE010000008">
    <property type="protein sequence ID" value="GAA4020061.1"/>
    <property type="molecule type" value="Genomic_DNA"/>
</dbReference>